<dbReference type="GO" id="GO:0006438">
    <property type="term" value="P:valyl-tRNA aminoacylation"/>
    <property type="evidence" value="ECO:0007669"/>
    <property type="project" value="InterPro"/>
</dbReference>
<dbReference type="PANTHER" id="PTHR11946">
    <property type="entry name" value="VALYL-TRNA SYNTHETASES"/>
    <property type="match status" value="1"/>
</dbReference>
<dbReference type="GO" id="GO:0005524">
    <property type="term" value="F:ATP binding"/>
    <property type="evidence" value="ECO:0007669"/>
    <property type="project" value="UniProtKB-KW"/>
</dbReference>
<protein>
    <recommendedName>
        <fullName evidence="2">valine--tRNA ligase</fullName>
        <ecNumber evidence="2">6.1.1.9</ecNumber>
    </recommendedName>
    <alternativeName>
        <fullName evidence="8">Valyl-tRNA synthetase</fullName>
    </alternativeName>
</protein>
<evidence type="ECO:0000259" key="11">
    <source>
        <dbReference type="Pfam" id="PF08264"/>
    </source>
</evidence>
<name>A0A9P8RJI3_9PEZI</name>
<keyword evidence="4" id="KW-0547">Nucleotide-binding</keyword>
<keyword evidence="3" id="KW-0436">Ligase</keyword>
<dbReference type="InterPro" id="IPR013155">
    <property type="entry name" value="M/V/L/I-tRNA-synth_anticd-bd"/>
</dbReference>
<accession>A0A9P8RJI3</accession>
<organism evidence="12 13">
    <name type="scientific">Truncatella angustata</name>
    <dbReference type="NCBI Taxonomy" id="152316"/>
    <lineage>
        <taxon>Eukaryota</taxon>
        <taxon>Fungi</taxon>
        <taxon>Dikarya</taxon>
        <taxon>Ascomycota</taxon>
        <taxon>Pezizomycotina</taxon>
        <taxon>Sordariomycetes</taxon>
        <taxon>Xylariomycetidae</taxon>
        <taxon>Amphisphaeriales</taxon>
        <taxon>Sporocadaceae</taxon>
        <taxon>Truncatella</taxon>
    </lineage>
</organism>
<dbReference type="RefSeq" id="XP_045951029.1">
    <property type="nucleotide sequence ID" value="XM_046109367.1"/>
</dbReference>
<dbReference type="PANTHER" id="PTHR11946:SF109">
    <property type="entry name" value="VALINE--TRNA LIGASE"/>
    <property type="match status" value="1"/>
</dbReference>
<dbReference type="AlphaFoldDB" id="A0A9P8RJI3"/>
<evidence type="ECO:0000313" key="13">
    <source>
        <dbReference type="Proteomes" id="UP000758603"/>
    </source>
</evidence>
<evidence type="ECO:0000256" key="9">
    <source>
        <dbReference type="SAM" id="Coils"/>
    </source>
</evidence>
<dbReference type="SUPFAM" id="SSF47323">
    <property type="entry name" value="Anticodon-binding domain of a subclass of class I aminoacyl-tRNA synthetases"/>
    <property type="match status" value="1"/>
</dbReference>
<comment type="caution">
    <text evidence="12">The sequence shown here is derived from an EMBL/GenBank/DDBJ whole genome shotgun (WGS) entry which is preliminary data.</text>
</comment>
<evidence type="ECO:0000256" key="4">
    <source>
        <dbReference type="ARBA" id="ARBA00022741"/>
    </source>
</evidence>
<evidence type="ECO:0000256" key="5">
    <source>
        <dbReference type="ARBA" id="ARBA00022840"/>
    </source>
</evidence>
<evidence type="ECO:0000256" key="8">
    <source>
        <dbReference type="ARBA" id="ARBA00029936"/>
    </source>
</evidence>
<dbReference type="GO" id="GO:0005829">
    <property type="term" value="C:cytosol"/>
    <property type="evidence" value="ECO:0007669"/>
    <property type="project" value="TreeGrafter"/>
</dbReference>
<proteinExistence type="inferred from homology"/>
<reference evidence="12" key="1">
    <citation type="journal article" date="2021" name="Nat. Commun.">
        <title>Genetic determinants of endophytism in the Arabidopsis root mycobiome.</title>
        <authorList>
            <person name="Mesny F."/>
            <person name="Miyauchi S."/>
            <person name="Thiergart T."/>
            <person name="Pickel B."/>
            <person name="Atanasova L."/>
            <person name="Karlsson M."/>
            <person name="Huettel B."/>
            <person name="Barry K.W."/>
            <person name="Haridas S."/>
            <person name="Chen C."/>
            <person name="Bauer D."/>
            <person name="Andreopoulos W."/>
            <person name="Pangilinan J."/>
            <person name="LaButti K."/>
            <person name="Riley R."/>
            <person name="Lipzen A."/>
            <person name="Clum A."/>
            <person name="Drula E."/>
            <person name="Henrissat B."/>
            <person name="Kohler A."/>
            <person name="Grigoriev I.V."/>
            <person name="Martin F.M."/>
            <person name="Hacquard S."/>
        </authorList>
    </citation>
    <scope>NUCLEOTIDE SEQUENCE</scope>
    <source>
        <strain evidence="12">MPI-SDFR-AT-0073</strain>
    </source>
</reference>
<feature type="coiled-coil region" evidence="9">
    <location>
        <begin position="187"/>
        <end position="233"/>
    </location>
</feature>
<evidence type="ECO:0000256" key="6">
    <source>
        <dbReference type="ARBA" id="ARBA00022917"/>
    </source>
</evidence>
<keyword evidence="6" id="KW-0648">Protein biosynthesis</keyword>
<dbReference type="Pfam" id="PF08264">
    <property type="entry name" value="Anticodon_1"/>
    <property type="match status" value="1"/>
</dbReference>
<feature type="domain" description="Methionyl/Valyl/Leucyl/Isoleucyl-tRNA synthetase anticodon-binding" evidence="11">
    <location>
        <begin position="16"/>
        <end position="124"/>
    </location>
</feature>
<keyword evidence="5" id="KW-0067">ATP-binding</keyword>
<dbReference type="InterPro" id="IPR009080">
    <property type="entry name" value="tRNAsynth_Ia_anticodon-bd"/>
</dbReference>
<dbReference type="EC" id="6.1.1.9" evidence="2"/>
<evidence type="ECO:0000256" key="3">
    <source>
        <dbReference type="ARBA" id="ARBA00022598"/>
    </source>
</evidence>
<keyword evidence="13" id="KW-1185">Reference proteome</keyword>
<keyword evidence="7" id="KW-0030">Aminoacyl-tRNA synthetase</keyword>
<dbReference type="Proteomes" id="UP000758603">
    <property type="component" value="Unassembled WGS sequence"/>
</dbReference>
<sequence>MELDEDEHRRKTNEPALEEREFAKSTQISYRFSYDELFDIYIENSKSIISGGTPEEAHSAIDTLYTTLESGLRLASPFMPFLAEELWQRLPCRPCDDTPSITIAEYPEYEESFHDPKSEMAYELVLGCSKGFHSLLADYAVKDKGVVYISLSGKTPVDISILAVGNVSPTGCAVFPVSAEANVYLEVKNRSDDIDSLRAELSKVQDKDVAEAMQSAERRKMDVEARLRALEETVTMFEKMMV</sequence>
<evidence type="ECO:0000256" key="1">
    <source>
        <dbReference type="ARBA" id="ARBA00005594"/>
    </source>
</evidence>
<dbReference type="Gene3D" id="1.10.730.10">
    <property type="entry name" value="Isoleucyl-tRNA Synthetase, Domain 1"/>
    <property type="match status" value="1"/>
</dbReference>
<dbReference type="OrthoDB" id="5424744at2759"/>
<evidence type="ECO:0000313" key="12">
    <source>
        <dbReference type="EMBL" id="KAH6639955.1"/>
    </source>
</evidence>
<evidence type="ECO:0000256" key="10">
    <source>
        <dbReference type="SAM" id="MobiDB-lite"/>
    </source>
</evidence>
<dbReference type="GeneID" id="70138258"/>
<evidence type="ECO:0000256" key="7">
    <source>
        <dbReference type="ARBA" id="ARBA00023146"/>
    </source>
</evidence>
<gene>
    <name evidence="12" type="ORF">BKA67DRAFT_697150</name>
</gene>
<dbReference type="InterPro" id="IPR002303">
    <property type="entry name" value="Valyl-tRNA_ligase"/>
</dbReference>
<dbReference type="EMBL" id="JAGPXC010000014">
    <property type="protein sequence ID" value="KAH6639955.1"/>
    <property type="molecule type" value="Genomic_DNA"/>
</dbReference>
<keyword evidence="9" id="KW-0175">Coiled coil</keyword>
<feature type="region of interest" description="Disordered" evidence="10">
    <location>
        <begin position="1"/>
        <end position="20"/>
    </location>
</feature>
<dbReference type="GO" id="GO:0004832">
    <property type="term" value="F:valine-tRNA ligase activity"/>
    <property type="evidence" value="ECO:0007669"/>
    <property type="project" value="UniProtKB-EC"/>
</dbReference>
<comment type="similarity">
    <text evidence="1">Belongs to the class-I aminoacyl-tRNA synthetase family.</text>
</comment>
<evidence type="ECO:0000256" key="2">
    <source>
        <dbReference type="ARBA" id="ARBA00013169"/>
    </source>
</evidence>